<dbReference type="SUPFAM" id="SSF47598">
    <property type="entry name" value="Ribbon-helix-helix"/>
    <property type="match status" value="1"/>
</dbReference>
<evidence type="ECO:0000313" key="1">
    <source>
        <dbReference type="EMBL" id="TSP11024.1"/>
    </source>
</evidence>
<organism evidence="1 2">
    <name type="scientific">Cupriavidus campinensis</name>
    <dbReference type="NCBI Taxonomy" id="151783"/>
    <lineage>
        <taxon>Bacteria</taxon>
        <taxon>Pseudomonadati</taxon>
        <taxon>Pseudomonadota</taxon>
        <taxon>Betaproteobacteria</taxon>
        <taxon>Burkholderiales</taxon>
        <taxon>Burkholderiaceae</taxon>
        <taxon>Cupriavidus</taxon>
    </lineage>
</organism>
<dbReference type="Gene3D" id="1.20.5.780">
    <property type="entry name" value="Single helix bin"/>
    <property type="match status" value="1"/>
</dbReference>
<protein>
    <submittedName>
        <fullName evidence="1">DUF1778 domain-containing protein</fullName>
    </submittedName>
</protein>
<dbReference type="EMBL" id="VCIZ01000012">
    <property type="protein sequence ID" value="TSP11024.1"/>
    <property type="molecule type" value="Genomic_DNA"/>
</dbReference>
<proteinExistence type="predicted"/>
<dbReference type="InterPro" id="IPR010985">
    <property type="entry name" value="Ribbon_hlx_hlx"/>
</dbReference>
<name>A0ABY3EJB0_9BURK</name>
<dbReference type="RefSeq" id="WP_144200227.1">
    <property type="nucleotide sequence ID" value="NZ_CAJPVH010000008.1"/>
</dbReference>
<dbReference type="Pfam" id="PF21983">
    <property type="entry name" value="NikA-like"/>
    <property type="match status" value="1"/>
</dbReference>
<dbReference type="InterPro" id="IPR053842">
    <property type="entry name" value="NikA-like"/>
</dbReference>
<reference evidence="1 2" key="1">
    <citation type="submission" date="2019-05" db="EMBL/GenBank/DDBJ databases">
        <title>Whole genome sequence analysis of Cupriavidus campinensis S14E4C strain.</title>
        <authorList>
            <person name="Abbaszade G."/>
            <person name="Szabo A."/>
            <person name="Toumi M."/>
            <person name="Toth E."/>
        </authorList>
    </citation>
    <scope>NUCLEOTIDE SEQUENCE [LARGE SCALE GENOMIC DNA]</scope>
    <source>
        <strain evidence="1 2">S14E4C</strain>
    </source>
</reference>
<sequence>MSAKAATKAKSARFELRISPEEKRAIEEKAAERKLTVSEFVIRAALGRAARQRSDVDAIYQLTLCVDQLKAIHRQLQAGEAEPGALSLSTLDGTMQAVCAAIQRVWTNGAES</sequence>
<dbReference type="Proteomes" id="UP000318943">
    <property type="component" value="Unassembled WGS sequence"/>
</dbReference>
<keyword evidence="2" id="KW-1185">Reference proteome</keyword>
<accession>A0ABY3EJB0</accession>
<comment type="caution">
    <text evidence="1">The sequence shown here is derived from an EMBL/GenBank/DDBJ whole genome shotgun (WGS) entry which is preliminary data.</text>
</comment>
<evidence type="ECO:0000313" key="2">
    <source>
        <dbReference type="Proteomes" id="UP000318943"/>
    </source>
</evidence>
<gene>
    <name evidence="1" type="ORF">FGG12_19370</name>
</gene>